<dbReference type="EMBL" id="KN835134">
    <property type="protein sequence ID" value="KIK48991.1"/>
    <property type="molecule type" value="Genomic_DNA"/>
</dbReference>
<evidence type="ECO:0000256" key="1">
    <source>
        <dbReference type="SAM" id="MobiDB-lite"/>
    </source>
</evidence>
<evidence type="ECO:0000313" key="3">
    <source>
        <dbReference type="Proteomes" id="UP000054485"/>
    </source>
</evidence>
<evidence type="ECO:0000313" key="2">
    <source>
        <dbReference type="EMBL" id="KIK48991.1"/>
    </source>
</evidence>
<dbReference type="Proteomes" id="UP000054485">
    <property type="component" value="Unassembled WGS sequence"/>
</dbReference>
<name>A0A0D0B4M0_9AGAM</name>
<dbReference type="InParanoid" id="A0A0D0B4M0"/>
<organism evidence="2 3">
    <name type="scientific">Suillus luteus UH-Slu-Lm8-n1</name>
    <dbReference type="NCBI Taxonomy" id="930992"/>
    <lineage>
        <taxon>Eukaryota</taxon>
        <taxon>Fungi</taxon>
        <taxon>Dikarya</taxon>
        <taxon>Basidiomycota</taxon>
        <taxon>Agaricomycotina</taxon>
        <taxon>Agaricomycetes</taxon>
        <taxon>Agaricomycetidae</taxon>
        <taxon>Boletales</taxon>
        <taxon>Suillineae</taxon>
        <taxon>Suillaceae</taxon>
        <taxon>Suillus</taxon>
    </lineage>
</organism>
<proteinExistence type="predicted"/>
<accession>A0A0D0B4M0</accession>
<protein>
    <submittedName>
        <fullName evidence="2">Uncharacterized protein</fullName>
    </submittedName>
</protein>
<dbReference type="HOGENOM" id="CLU_2777611_0_0_1"/>
<sequence>MHGQSHQMKPQINHDPSLRPTRGSALSPNSSADFKRSIQGVPVSWNILGHICLAFASSSSALALASGSS</sequence>
<reference evidence="2 3" key="1">
    <citation type="submission" date="2014-04" db="EMBL/GenBank/DDBJ databases">
        <authorList>
            <consortium name="DOE Joint Genome Institute"/>
            <person name="Kuo A."/>
            <person name="Ruytinx J."/>
            <person name="Rineau F."/>
            <person name="Colpaert J."/>
            <person name="Kohler A."/>
            <person name="Nagy L.G."/>
            <person name="Floudas D."/>
            <person name="Copeland A."/>
            <person name="Barry K.W."/>
            <person name="Cichocki N."/>
            <person name="Veneault-Fourrey C."/>
            <person name="LaButti K."/>
            <person name="Lindquist E.A."/>
            <person name="Lipzen A."/>
            <person name="Lundell T."/>
            <person name="Morin E."/>
            <person name="Murat C."/>
            <person name="Sun H."/>
            <person name="Tunlid A."/>
            <person name="Henrissat B."/>
            <person name="Grigoriev I.V."/>
            <person name="Hibbett D.S."/>
            <person name="Martin F."/>
            <person name="Nordberg H.P."/>
            <person name="Cantor M.N."/>
            <person name="Hua S.X."/>
        </authorList>
    </citation>
    <scope>NUCLEOTIDE SEQUENCE [LARGE SCALE GENOMIC DNA]</scope>
    <source>
        <strain evidence="2 3">UH-Slu-Lm8-n1</strain>
    </source>
</reference>
<keyword evidence="3" id="KW-1185">Reference proteome</keyword>
<dbReference type="AlphaFoldDB" id="A0A0D0B4M0"/>
<feature type="region of interest" description="Disordered" evidence="1">
    <location>
        <begin position="1"/>
        <end position="33"/>
    </location>
</feature>
<feature type="compositionally biased region" description="Polar residues" evidence="1">
    <location>
        <begin position="1"/>
        <end position="10"/>
    </location>
</feature>
<reference evidence="3" key="2">
    <citation type="submission" date="2015-01" db="EMBL/GenBank/DDBJ databases">
        <title>Evolutionary Origins and Diversification of the Mycorrhizal Mutualists.</title>
        <authorList>
            <consortium name="DOE Joint Genome Institute"/>
            <consortium name="Mycorrhizal Genomics Consortium"/>
            <person name="Kohler A."/>
            <person name="Kuo A."/>
            <person name="Nagy L.G."/>
            <person name="Floudas D."/>
            <person name="Copeland A."/>
            <person name="Barry K.W."/>
            <person name="Cichocki N."/>
            <person name="Veneault-Fourrey C."/>
            <person name="LaButti K."/>
            <person name="Lindquist E.A."/>
            <person name="Lipzen A."/>
            <person name="Lundell T."/>
            <person name="Morin E."/>
            <person name="Murat C."/>
            <person name="Riley R."/>
            <person name="Ohm R."/>
            <person name="Sun H."/>
            <person name="Tunlid A."/>
            <person name="Henrissat B."/>
            <person name="Grigoriev I.V."/>
            <person name="Hibbett D.S."/>
            <person name="Martin F."/>
        </authorList>
    </citation>
    <scope>NUCLEOTIDE SEQUENCE [LARGE SCALE GENOMIC DNA]</scope>
    <source>
        <strain evidence="3">UH-Slu-Lm8-n1</strain>
    </source>
</reference>
<gene>
    <name evidence="2" type="ORF">CY34DRAFT_797359</name>
</gene>